<name>A0A7K1L3H0_9ACTN</name>
<feature type="domain" description="Peptidase C51" evidence="2">
    <location>
        <begin position="148"/>
        <end position="235"/>
    </location>
</feature>
<evidence type="ECO:0000256" key="1">
    <source>
        <dbReference type="SAM" id="MobiDB-lite"/>
    </source>
</evidence>
<feature type="region of interest" description="Disordered" evidence="1">
    <location>
        <begin position="66"/>
        <end position="93"/>
    </location>
</feature>
<dbReference type="RefSeq" id="WP_156218164.1">
    <property type="nucleotide sequence ID" value="NZ_WOFH01000007.1"/>
</dbReference>
<dbReference type="Pfam" id="PF05257">
    <property type="entry name" value="CHAP"/>
    <property type="match status" value="1"/>
</dbReference>
<keyword evidence="4" id="KW-1185">Reference proteome</keyword>
<evidence type="ECO:0000259" key="2">
    <source>
        <dbReference type="Pfam" id="PF05257"/>
    </source>
</evidence>
<protein>
    <submittedName>
        <fullName evidence="3">CHAP domain-containing protein</fullName>
    </submittedName>
</protein>
<dbReference type="Gene3D" id="3.90.1720.10">
    <property type="entry name" value="endopeptidase domain like (from Nostoc punctiforme)"/>
    <property type="match status" value="1"/>
</dbReference>
<gene>
    <name evidence="3" type="ORF">GNZ18_20525</name>
</gene>
<evidence type="ECO:0000313" key="4">
    <source>
        <dbReference type="Proteomes" id="UP000432015"/>
    </source>
</evidence>
<dbReference type="InterPro" id="IPR007921">
    <property type="entry name" value="CHAP_dom"/>
</dbReference>
<dbReference type="Proteomes" id="UP000432015">
    <property type="component" value="Unassembled WGS sequence"/>
</dbReference>
<comment type="caution">
    <text evidence="3">The sequence shown here is derived from an EMBL/GenBank/DDBJ whole genome shotgun (WGS) entry which is preliminary data.</text>
</comment>
<reference evidence="3 4" key="1">
    <citation type="submission" date="2019-11" db="EMBL/GenBank/DDBJ databases">
        <authorList>
            <person name="Cao P."/>
        </authorList>
    </citation>
    <scope>NUCLEOTIDE SEQUENCE [LARGE SCALE GENOMIC DNA]</scope>
    <source>
        <strain evidence="3 4">NEAU-AAG5</strain>
    </source>
</reference>
<sequence>MTGRFDRLSIASLSSLSAEDRAVGVAVGAVLVGALGLAVFNPLASDSATAETPARAASVAHVAGEPAHAERSAHKAGAPALSQAAEARREGFKVPPHRVKAKEVIKMAESQVGIREGKGGNTKFHKWYMSTPHAAETAKRDGGAVREYKGASWCNMFVSWVGAQVGAKDMGWDAYTVQHATWFKKEGRWGQKAKPGSVVFFDFKNGRSGGIDGIEHVGFVVKDNGNGTISTVEGNTGDAVKQKIRKKSQVVGYGYPDYSG</sequence>
<dbReference type="EMBL" id="WOFH01000007">
    <property type="protein sequence ID" value="MUN38971.1"/>
    <property type="molecule type" value="Genomic_DNA"/>
</dbReference>
<evidence type="ECO:0000313" key="3">
    <source>
        <dbReference type="EMBL" id="MUN38971.1"/>
    </source>
</evidence>
<organism evidence="3 4">
    <name type="scientific">Actinomadura litoris</name>
    <dbReference type="NCBI Taxonomy" id="2678616"/>
    <lineage>
        <taxon>Bacteria</taxon>
        <taxon>Bacillati</taxon>
        <taxon>Actinomycetota</taxon>
        <taxon>Actinomycetes</taxon>
        <taxon>Streptosporangiales</taxon>
        <taxon>Thermomonosporaceae</taxon>
        <taxon>Actinomadura</taxon>
    </lineage>
</organism>
<dbReference type="AlphaFoldDB" id="A0A7K1L3H0"/>
<accession>A0A7K1L3H0</accession>
<proteinExistence type="predicted"/>